<dbReference type="CDD" id="cd00075">
    <property type="entry name" value="HATPase"/>
    <property type="match status" value="1"/>
</dbReference>
<evidence type="ECO:0000313" key="10">
    <source>
        <dbReference type="Proteomes" id="UP000199451"/>
    </source>
</evidence>
<evidence type="ECO:0000256" key="5">
    <source>
        <dbReference type="ARBA" id="ARBA00022777"/>
    </source>
</evidence>
<dbReference type="InterPro" id="IPR003594">
    <property type="entry name" value="HATPase_dom"/>
</dbReference>
<dbReference type="GO" id="GO:0004673">
    <property type="term" value="F:protein histidine kinase activity"/>
    <property type="evidence" value="ECO:0007669"/>
    <property type="project" value="UniProtKB-EC"/>
</dbReference>
<dbReference type="InterPro" id="IPR031623">
    <property type="entry name" value="HisKA_4TM"/>
</dbReference>
<feature type="transmembrane region" description="Helical" evidence="7">
    <location>
        <begin position="70"/>
        <end position="90"/>
    </location>
</feature>
<dbReference type="PROSITE" id="PS50109">
    <property type="entry name" value="HIS_KIN"/>
    <property type="match status" value="1"/>
</dbReference>
<evidence type="ECO:0000256" key="2">
    <source>
        <dbReference type="ARBA" id="ARBA00012438"/>
    </source>
</evidence>
<dbReference type="Gene3D" id="3.30.565.10">
    <property type="entry name" value="Histidine kinase-like ATPase, C-terminal domain"/>
    <property type="match status" value="1"/>
</dbReference>
<feature type="domain" description="Histidine kinase" evidence="8">
    <location>
        <begin position="178"/>
        <end position="389"/>
    </location>
</feature>
<dbReference type="InterPro" id="IPR050980">
    <property type="entry name" value="2C_sensor_his_kinase"/>
</dbReference>
<keyword evidence="3" id="KW-0808">Transferase</keyword>
<reference evidence="10" key="1">
    <citation type="submission" date="2016-10" db="EMBL/GenBank/DDBJ databases">
        <authorList>
            <person name="Varghese N."/>
            <person name="Submissions S."/>
        </authorList>
    </citation>
    <scope>NUCLEOTIDE SEQUENCE [LARGE SCALE GENOMIC DNA]</scope>
    <source>
        <strain evidence="10">CGMCC 1.10119</strain>
    </source>
</reference>
<keyword evidence="7" id="KW-0472">Membrane</keyword>
<evidence type="ECO:0000259" key="8">
    <source>
        <dbReference type="PROSITE" id="PS50109"/>
    </source>
</evidence>
<keyword evidence="7" id="KW-1133">Transmembrane helix</keyword>
<feature type="transmembrane region" description="Helical" evidence="7">
    <location>
        <begin position="39"/>
        <end position="58"/>
    </location>
</feature>
<evidence type="ECO:0000256" key="4">
    <source>
        <dbReference type="ARBA" id="ARBA00022741"/>
    </source>
</evidence>
<dbReference type="SUPFAM" id="SSF55874">
    <property type="entry name" value="ATPase domain of HSP90 chaperone/DNA topoisomerase II/histidine kinase"/>
    <property type="match status" value="1"/>
</dbReference>
<dbReference type="STRING" id="660521.SAMN04487949_2777"/>
<dbReference type="Pfam" id="PF02518">
    <property type="entry name" value="HATPase_c"/>
    <property type="match status" value="1"/>
</dbReference>
<comment type="catalytic activity">
    <reaction evidence="1">
        <text>ATP + protein L-histidine = ADP + protein N-phospho-L-histidine.</text>
        <dbReference type="EC" id="2.7.13.3"/>
    </reaction>
</comment>
<dbReference type="SMART" id="SM00387">
    <property type="entry name" value="HATPase_c"/>
    <property type="match status" value="1"/>
</dbReference>
<keyword evidence="5 9" id="KW-0418">Kinase</keyword>
<proteinExistence type="predicted"/>
<organism evidence="9 10">
    <name type="scientific">Halogranum gelatinilyticum</name>
    <dbReference type="NCBI Taxonomy" id="660521"/>
    <lineage>
        <taxon>Archaea</taxon>
        <taxon>Methanobacteriati</taxon>
        <taxon>Methanobacteriota</taxon>
        <taxon>Stenosarchaea group</taxon>
        <taxon>Halobacteria</taxon>
        <taxon>Halobacteriales</taxon>
        <taxon>Haloferacaceae</taxon>
    </lineage>
</organism>
<keyword evidence="4" id="KW-0547">Nucleotide-binding</keyword>
<evidence type="ECO:0000256" key="6">
    <source>
        <dbReference type="ARBA" id="ARBA00022840"/>
    </source>
</evidence>
<dbReference type="PRINTS" id="PR00344">
    <property type="entry name" value="BCTRLSENSOR"/>
</dbReference>
<dbReference type="InterPro" id="IPR005467">
    <property type="entry name" value="His_kinase_dom"/>
</dbReference>
<dbReference type="PANTHER" id="PTHR44936">
    <property type="entry name" value="SENSOR PROTEIN CREC"/>
    <property type="match status" value="1"/>
</dbReference>
<keyword evidence="10" id="KW-1185">Reference proteome</keyword>
<dbReference type="PANTHER" id="PTHR44936:SF10">
    <property type="entry name" value="SENSOR PROTEIN RSTB"/>
    <property type="match status" value="1"/>
</dbReference>
<dbReference type="Proteomes" id="UP000199451">
    <property type="component" value="Unassembled WGS sequence"/>
</dbReference>
<sequence>MSDFVRSVRAVVRDTLMLDSLDEPTEMPTRRSDSSPNRLLASGSVSLTGLGLLVLHLVHLSTGPPAVGTALSAVGAAVSVGLCLVGVALYRSGFSTTNAVRIAVWNLLGVVVLGSVMVANIAYQSQLGSMLSNPGFTVANLLALGAAAHVIIGFHDARRVRAEQLARERQRIAVLNRVIRHNLRNSATVLQGHADILAANVDDPQLVKSAEAVSARAAAVGSLADNAKHVMQIHERGTDDRRPRDVGAIVRQAADDAADAHPDARVTVDIDDSNDNDAHWAAVDSDLGLALTELVENAVEHNPADNPEVGLSLTGDDEWVTVSVHDDGPGIPDHETGVLTGDTELTQLQHGSGLGLWLVKAVADASEGVLGFEKDDSGSTVTLRLQRTTPA</sequence>
<dbReference type="EC" id="2.7.13.3" evidence="2"/>
<dbReference type="RefSeq" id="WP_089698327.1">
    <property type="nucleotide sequence ID" value="NZ_FNHL01000003.1"/>
</dbReference>
<dbReference type="EMBL" id="FNHL01000003">
    <property type="protein sequence ID" value="SDM84402.1"/>
    <property type="molecule type" value="Genomic_DNA"/>
</dbReference>
<dbReference type="InterPro" id="IPR036890">
    <property type="entry name" value="HATPase_C_sf"/>
</dbReference>
<dbReference type="Pfam" id="PF16926">
    <property type="entry name" value="HisKA_4TM"/>
    <property type="match status" value="1"/>
</dbReference>
<protein>
    <recommendedName>
        <fullName evidence="2">histidine kinase</fullName>
        <ecNumber evidence="2">2.7.13.3</ecNumber>
    </recommendedName>
</protein>
<dbReference type="GO" id="GO:0005524">
    <property type="term" value="F:ATP binding"/>
    <property type="evidence" value="ECO:0007669"/>
    <property type="project" value="UniProtKB-KW"/>
</dbReference>
<evidence type="ECO:0000256" key="7">
    <source>
        <dbReference type="SAM" id="Phobius"/>
    </source>
</evidence>
<feature type="transmembrane region" description="Helical" evidence="7">
    <location>
        <begin position="135"/>
        <end position="154"/>
    </location>
</feature>
<evidence type="ECO:0000313" key="9">
    <source>
        <dbReference type="EMBL" id="SDM84402.1"/>
    </source>
</evidence>
<name>A0A1G9WII3_9EURY</name>
<dbReference type="OrthoDB" id="342253at2157"/>
<dbReference type="AlphaFoldDB" id="A0A1G9WII3"/>
<accession>A0A1G9WII3</accession>
<keyword evidence="7" id="KW-0812">Transmembrane</keyword>
<gene>
    <name evidence="9" type="ORF">SAMN04487949_2777</name>
</gene>
<feature type="transmembrane region" description="Helical" evidence="7">
    <location>
        <begin position="102"/>
        <end position="123"/>
    </location>
</feature>
<evidence type="ECO:0000256" key="3">
    <source>
        <dbReference type="ARBA" id="ARBA00022679"/>
    </source>
</evidence>
<dbReference type="InterPro" id="IPR004358">
    <property type="entry name" value="Sig_transdc_His_kin-like_C"/>
</dbReference>
<evidence type="ECO:0000256" key="1">
    <source>
        <dbReference type="ARBA" id="ARBA00000085"/>
    </source>
</evidence>
<keyword evidence="6" id="KW-0067">ATP-binding</keyword>